<dbReference type="Proteomes" id="UP000829476">
    <property type="component" value="Chromosome"/>
</dbReference>
<dbReference type="InterPro" id="IPR011990">
    <property type="entry name" value="TPR-like_helical_dom_sf"/>
</dbReference>
<dbReference type="Gene3D" id="1.25.40.390">
    <property type="match status" value="1"/>
</dbReference>
<reference evidence="3 4" key="1">
    <citation type="journal article" date="2018" name="Int. J. Syst. Evol. Microbiol.">
        <title>Zhouia spongiae sp. nov., isolated from a marine sponge.</title>
        <authorList>
            <person name="Zhuang L."/>
            <person name="Lin B."/>
            <person name="Qin F."/>
            <person name="Luo L."/>
        </authorList>
    </citation>
    <scope>NUCLEOTIDE SEQUENCE [LARGE SCALE GENOMIC DNA]</scope>
    <source>
        <strain evidence="3 4">HN-Y44</strain>
    </source>
</reference>
<dbReference type="EMBL" id="CP094326">
    <property type="protein sequence ID" value="UNY98516.1"/>
    <property type="molecule type" value="Genomic_DNA"/>
</dbReference>
<evidence type="ECO:0000256" key="1">
    <source>
        <dbReference type="SAM" id="SignalP"/>
    </source>
</evidence>
<dbReference type="InterPro" id="IPR033985">
    <property type="entry name" value="SusD-like_N"/>
</dbReference>
<keyword evidence="1" id="KW-0732">Signal</keyword>
<evidence type="ECO:0000313" key="3">
    <source>
        <dbReference type="EMBL" id="UNY98516.1"/>
    </source>
</evidence>
<dbReference type="SUPFAM" id="SSF48452">
    <property type="entry name" value="TPR-like"/>
    <property type="match status" value="1"/>
</dbReference>
<feature type="chain" id="PRO_5047233040" evidence="1">
    <location>
        <begin position="23"/>
        <end position="474"/>
    </location>
</feature>
<feature type="domain" description="SusD-like N-terminal" evidence="2">
    <location>
        <begin position="23"/>
        <end position="206"/>
    </location>
</feature>
<protein>
    <submittedName>
        <fullName evidence="3">RagB/SusD family nutrient uptake outer membrane protein</fullName>
    </submittedName>
</protein>
<gene>
    <name evidence="3" type="ORF">MQE36_15725</name>
</gene>
<name>A0ABY3YLJ4_9FLAO</name>
<evidence type="ECO:0000313" key="4">
    <source>
        <dbReference type="Proteomes" id="UP000829476"/>
    </source>
</evidence>
<accession>A0ABY3YLJ4</accession>
<dbReference type="RefSeq" id="WP_242936922.1">
    <property type="nucleotide sequence ID" value="NZ_CP094326.1"/>
</dbReference>
<dbReference type="PROSITE" id="PS51257">
    <property type="entry name" value="PROKAR_LIPOPROTEIN"/>
    <property type="match status" value="1"/>
</dbReference>
<dbReference type="Pfam" id="PF14322">
    <property type="entry name" value="SusD-like_3"/>
    <property type="match status" value="1"/>
</dbReference>
<feature type="signal peptide" evidence="1">
    <location>
        <begin position="1"/>
        <end position="22"/>
    </location>
</feature>
<proteinExistence type="predicted"/>
<sequence length="474" mass="54713">MKTNIYKTVLFVLIAVVFTSCSDYLDVQPEDKLLEDQIYNSESGTNNVLNGIYLNLTDKKLYGGNLTMSTIELLAQRYNASETYYNFANYAYQENNVKENFDDIWTSAYTNILNLNDLIANVEKYNILTPFKTSIIKGEAYGLRAMLHFDMLRLFGPVYSENPDNLAIPYYTKTQAKNGEILPADQVLENIVADLTKAEELLDEDPIRQNGVNSGSLEAPFYYNNRNLRFNFFAVKALQARVYLYAGNAVEANKAAKVVIDEASSFFPWTDPTDVVSAGSNPDRTFSSEVIFAMQNVELYERQNDFFSSSLIDNNILAPNATRLRNVFENNENDYRYTSTWIYPAEKTYRTFYKYADISDSRLLFRYLQPLIRISEMYYIAAETETDETLALQYLNTVRFNRGLVDLTSEININTELEKEYQKEFFGEGQLFFYYKRRNIPRILNGSSSSSFSRITMDESKYVVPLPDSETKYQ</sequence>
<organism evidence="3 4">
    <name type="scientific">Zhouia spongiae</name>
    <dbReference type="NCBI Taxonomy" id="2202721"/>
    <lineage>
        <taxon>Bacteria</taxon>
        <taxon>Pseudomonadati</taxon>
        <taxon>Bacteroidota</taxon>
        <taxon>Flavobacteriia</taxon>
        <taxon>Flavobacteriales</taxon>
        <taxon>Flavobacteriaceae</taxon>
        <taxon>Zhouia</taxon>
    </lineage>
</organism>
<evidence type="ECO:0000259" key="2">
    <source>
        <dbReference type="Pfam" id="PF14322"/>
    </source>
</evidence>
<keyword evidence="4" id="KW-1185">Reference proteome</keyword>